<organism evidence="2 5">
    <name type="scientific">Rickettsia rhipicephali (strain 3-7-female6-CWPP)</name>
    <dbReference type="NCBI Taxonomy" id="1105113"/>
    <lineage>
        <taxon>Bacteria</taxon>
        <taxon>Pseudomonadati</taxon>
        <taxon>Pseudomonadota</taxon>
        <taxon>Alphaproteobacteria</taxon>
        <taxon>Rickettsiales</taxon>
        <taxon>Rickettsiaceae</taxon>
        <taxon>Rickettsieae</taxon>
        <taxon>Rickettsia</taxon>
        <taxon>spotted fever group</taxon>
    </lineage>
</organism>
<evidence type="ECO:0000313" key="4">
    <source>
        <dbReference type="EMBL" id="AFC72943.1"/>
    </source>
</evidence>
<evidence type="ECO:0000313" key="5">
    <source>
        <dbReference type="Proteomes" id="UP000008006"/>
    </source>
</evidence>
<evidence type="ECO:0000313" key="3">
    <source>
        <dbReference type="EMBL" id="AFC72069.1"/>
    </source>
</evidence>
<dbReference type="AlphaFoldDB" id="A0AAI8A8U1"/>
<dbReference type="EMBL" id="CP003342">
    <property type="protein sequence ID" value="AFC71914.1"/>
    <property type="molecule type" value="Genomic_DNA"/>
</dbReference>
<dbReference type="EMBL" id="CP003342">
    <property type="protein sequence ID" value="AFC72069.1"/>
    <property type="molecule type" value="Genomic_DNA"/>
</dbReference>
<protein>
    <submittedName>
        <fullName evidence="2">Transposase</fullName>
    </submittedName>
</protein>
<evidence type="ECO:0000259" key="1">
    <source>
        <dbReference type="Pfam" id="PF13612"/>
    </source>
</evidence>
<name>A0AAI8A8U1_RICR3</name>
<dbReference type="KEGG" id="rre:MCC_02240"/>
<dbReference type="EMBL" id="CP003342">
    <property type="protein sequence ID" value="AFC72943.1"/>
    <property type="molecule type" value="Genomic_DNA"/>
</dbReference>
<accession>A0AAI8A8U1</accession>
<dbReference type="KEGG" id="rre:MCC_01275"/>
<dbReference type="Proteomes" id="UP000008006">
    <property type="component" value="Chromosome"/>
</dbReference>
<evidence type="ECO:0000313" key="2">
    <source>
        <dbReference type="EMBL" id="AFC71914.1"/>
    </source>
</evidence>
<gene>
    <name evidence="2" type="ordered locus">MCC_01275</name>
    <name evidence="3" type="ordered locus">MCC_02240</name>
    <name evidence="4" type="ordered locus">MCC_07460</name>
</gene>
<dbReference type="KEGG" id="rre:MCC_07460"/>
<proteinExistence type="predicted"/>
<dbReference type="Pfam" id="PF13612">
    <property type="entry name" value="DDE_Tnp_1_3"/>
    <property type="match status" value="1"/>
</dbReference>
<sequence>MIKNLFGKIFGDRDYISQKLFQQLLEQGVFIVTRVKKNMKNKLMSMLDKILLLKRSLIESVFSKIKLLSKFEHSKHRSVTNAFVHMVAALINYQMSDNKPSITSLLLV</sequence>
<feature type="domain" description="Transposase DDE" evidence="1">
    <location>
        <begin position="1"/>
        <end position="79"/>
    </location>
</feature>
<dbReference type="InterPro" id="IPR025668">
    <property type="entry name" value="Tnp_DDE_dom"/>
</dbReference>
<reference evidence="5" key="1">
    <citation type="submission" date="2012-02" db="EMBL/GenBank/DDBJ databases">
        <title>Complete genome sequence of Rickettsia rhipicephali strain 3-7-female6-CWPP.</title>
        <authorList>
            <person name="Johnson S.L."/>
            <person name="Munk A.C."/>
            <person name="Han S."/>
            <person name="Bruce D.C."/>
            <person name="Dasch G.A."/>
        </authorList>
    </citation>
    <scope>NUCLEOTIDE SEQUENCE [LARGE SCALE GENOMIC DNA]</scope>
    <source>
        <strain evidence="5">3-7-female6-CWPP</strain>
    </source>
</reference>
<keyword evidence="5" id="KW-1185">Reference proteome</keyword>
<reference evidence="2" key="2">
    <citation type="submission" date="2012-02" db="EMBL/GenBank/DDBJ databases">
        <authorList>
            <person name="Johnson S.L."/>
            <person name="Munk A.C."/>
            <person name="Han S."/>
            <person name="Bruce D.C."/>
            <person name="Dasch G.A."/>
        </authorList>
    </citation>
    <scope>NUCLEOTIDE SEQUENCE</scope>
    <source>
        <strain evidence="2">3-7-female6-CWPP</strain>
    </source>
</reference>